<dbReference type="EMBL" id="JAGTJS010000002">
    <property type="protein sequence ID" value="KAH7273459.1"/>
    <property type="molecule type" value="Genomic_DNA"/>
</dbReference>
<evidence type="ECO:0000313" key="3">
    <source>
        <dbReference type="Proteomes" id="UP000736672"/>
    </source>
</evidence>
<accession>A0A9P9RC72</accession>
<name>A0A9P9RC72_FUSSL</name>
<evidence type="ECO:0000256" key="1">
    <source>
        <dbReference type="SAM" id="SignalP"/>
    </source>
</evidence>
<organism evidence="2 3">
    <name type="scientific">Fusarium solani</name>
    <name type="common">Filamentous fungus</name>
    <dbReference type="NCBI Taxonomy" id="169388"/>
    <lineage>
        <taxon>Eukaryota</taxon>
        <taxon>Fungi</taxon>
        <taxon>Dikarya</taxon>
        <taxon>Ascomycota</taxon>
        <taxon>Pezizomycotina</taxon>
        <taxon>Sordariomycetes</taxon>
        <taxon>Hypocreomycetidae</taxon>
        <taxon>Hypocreales</taxon>
        <taxon>Nectriaceae</taxon>
        <taxon>Fusarium</taxon>
        <taxon>Fusarium solani species complex</taxon>
    </lineage>
</organism>
<dbReference type="AlphaFoldDB" id="A0A9P9RC72"/>
<feature type="signal peptide" evidence="1">
    <location>
        <begin position="1"/>
        <end position="17"/>
    </location>
</feature>
<comment type="caution">
    <text evidence="2">The sequence shown here is derived from an EMBL/GenBank/DDBJ whole genome shotgun (WGS) entry which is preliminary data.</text>
</comment>
<evidence type="ECO:0000313" key="2">
    <source>
        <dbReference type="EMBL" id="KAH7273459.1"/>
    </source>
</evidence>
<dbReference type="Proteomes" id="UP000736672">
    <property type="component" value="Unassembled WGS sequence"/>
</dbReference>
<evidence type="ECO:0008006" key="4">
    <source>
        <dbReference type="Google" id="ProtNLM"/>
    </source>
</evidence>
<keyword evidence="1" id="KW-0732">Signal</keyword>
<sequence length="253" mass="27223">MLCVCAPVLVCYGAAFGHQPSGTPVPRSQTAARYFQYLWSNKARVTTDGGYASGWGRGPKHGTLGPFVLSFVRTFAHPFVAHEWKHNLAAEDSKKKCADTGWTGPPGLVSHSPLTRRQIFPLPSAGASRAHLAWMCGIAAEIHHTGPCRFVLSPTGLSRDPDVSNGTLHPHDTNRDANLHANQLISWSPSCLTSRLPAATASPAVSQYGTSGAFARSLLKHKITTAWRPNAQGQGMEQYVETSLSGARLRTEA</sequence>
<reference evidence="2" key="1">
    <citation type="journal article" date="2021" name="Nat. Commun.">
        <title>Genetic determinants of endophytism in the Arabidopsis root mycobiome.</title>
        <authorList>
            <person name="Mesny F."/>
            <person name="Miyauchi S."/>
            <person name="Thiergart T."/>
            <person name="Pickel B."/>
            <person name="Atanasova L."/>
            <person name="Karlsson M."/>
            <person name="Huettel B."/>
            <person name="Barry K.W."/>
            <person name="Haridas S."/>
            <person name="Chen C."/>
            <person name="Bauer D."/>
            <person name="Andreopoulos W."/>
            <person name="Pangilinan J."/>
            <person name="LaButti K."/>
            <person name="Riley R."/>
            <person name="Lipzen A."/>
            <person name="Clum A."/>
            <person name="Drula E."/>
            <person name="Henrissat B."/>
            <person name="Kohler A."/>
            <person name="Grigoriev I.V."/>
            <person name="Martin F.M."/>
            <person name="Hacquard S."/>
        </authorList>
    </citation>
    <scope>NUCLEOTIDE SEQUENCE</scope>
    <source>
        <strain evidence="2">FSSC 5 MPI-SDFR-AT-0091</strain>
    </source>
</reference>
<protein>
    <recommendedName>
        <fullName evidence="4">Secreted protein</fullName>
    </recommendedName>
</protein>
<keyword evidence="3" id="KW-1185">Reference proteome</keyword>
<gene>
    <name evidence="2" type="ORF">B0J15DRAFT_458567</name>
</gene>
<feature type="chain" id="PRO_5040343411" description="Secreted protein" evidence="1">
    <location>
        <begin position="18"/>
        <end position="253"/>
    </location>
</feature>
<proteinExistence type="predicted"/>